<accession>A0A1I7XTU3</accession>
<evidence type="ECO:0000313" key="2">
    <source>
        <dbReference type="Proteomes" id="UP000095283"/>
    </source>
</evidence>
<organism evidence="2 3">
    <name type="scientific">Heterorhabditis bacteriophora</name>
    <name type="common">Entomopathogenic nematode worm</name>
    <dbReference type="NCBI Taxonomy" id="37862"/>
    <lineage>
        <taxon>Eukaryota</taxon>
        <taxon>Metazoa</taxon>
        <taxon>Ecdysozoa</taxon>
        <taxon>Nematoda</taxon>
        <taxon>Chromadorea</taxon>
        <taxon>Rhabditida</taxon>
        <taxon>Rhabditina</taxon>
        <taxon>Rhabditomorpha</taxon>
        <taxon>Strongyloidea</taxon>
        <taxon>Heterorhabditidae</taxon>
        <taxon>Heterorhabditis</taxon>
    </lineage>
</organism>
<protein>
    <submittedName>
        <fullName evidence="3">Phage protein</fullName>
    </submittedName>
</protein>
<reference evidence="3" key="1">
    <citation type="submission" date="2016-11" db="UniProtKB">
        <authorList>
            <consortium name="WormBaseParasite"/>
        </authorList>
    </citation>
    <scope>IDENTIFICATION</scope>
</reference>
<keyword evidence="2" id="KW-1185">Reference proteome</keyword>
<evidence type="ECO:0000256" key="1">
    <source>
        <dbReference type="SAM" id="MobiDB-lite"/>
    </source>
</evidence>
<dbReference type="Proteomes" id="UP000095283">
    <property type="component" value="Unplaced"/>
</dbReference>
<feature type="region of interest" description="Disordered" evidence="1">
    <location>
        <begin position="37"/>
        <end position="63"/>
    </location>
</feature>
<evidence type="ECO:0000313" key="3">
    <source>
        <dbReference type="WBParaSite" id="Hba_21159"/>
    </source>
</evidence>
<name>A0A1I7XTU3_HETBA</name>
<dbReference type="WBParaSite" id="Hba_21159">
    <property type="protein sequence ID" value="Hba_21159"/>
    <property type="gene ID" value="Hba_21159"/>
</dbReference>
<proteinExistence type="predicted"/>
<dbReference type="AlphaFoldDB" id="A0A1I7XTU3"/>
<sequence>MVRILKLNARLQGGGDWTVWVLKGDTFIDFTEQALATPTGQQPEKSGKTAELYNEPVTYKKEH</sequence>